<evidence type="ECO:0000256" key="4">
    <source>
        <dbReference type="PIRSR" id="PIRSR610972-3"/>
    </source>
</evidence>
<dbReference type="Pfam" id="PF00702">
    <property type="entry name" value="Hydrolase"/>
    <property type="match status" value="1"/>
</dbReference>
<dbReference type="GO" id="GO:0008801">
    <property type="term" value="F:beta-phosphoglucomutase activity"/>
    <property type="evidence" value="ECO:0007669"/>
    <property type="project" value="UniProtKB-EC"/>
</dbReference>
<dbReference type="InterPro" id="IPR006439">
    <property type="entry name" value="HAD-SF_hydro_IA"/>
</dbReference>
<proteinExistence type="inferred from homology"/>
<comment type="cofactor">
    <cofactor evidence="4">
        <name>Mg(2+)</name>
        <dbReference type="ChEBI" id="CHEBI:18420"/>
    </cofactor>
    <text evidence="4">Binds 2 magnesium ions per subunit.</text>
</comment>
<dbReference type="Gene3D" id="3.40.50.1000">
    <property type="entry name" value="HAD superfamily/HAD-like"/>
    <property type="match status" value="1"/>
</dbReference>
<feature type="binding site" evidence="3">
    <location>
        <position position="79"/>
    </location>
    <ligand>
        <name>substrate</name>
    </ligand>
</feature>
<name>C2JVW5_LACRM</name>
<feature type="binding site" evidence="4">
    <location>
        <position position="10"/>
    </location>
    <ligand>
        <name>Mg(2+)</name>
        <dbReference type="ChEBI" id="CHEBI:18420"/>
    </ligand>
</feature>
<feature type="active site" description="Proton donor/acceptor" evidence="2">
    <location>
        <position position="12"/>
    </location>
</feature>
<dbReference type="Gene3D" id="1.10.150.240">
    <property type="entry name" value="Putative phosphatase, domain 2"/>
    <property type="match status" value="1"/>
</dbReference>
<feature type="binding site" evidence="3">
    <location>
        <position position="148"/>
    </location>
    <ligand>
        <name>substrate</name>
    </ligand>
</feature>
<dbReference type="SUPFAM" id="SSF56784">
    <property type="entry name" value="HAD-like"/>
    <property type="match status" value="1"/>
</dbReference>
<keyword evidence="4" id="KW-0479">Metal-binding</keyword>
<dbReference type="SFLD" id="SFLDS00003">
    <property type="entry name" value="Haloacid_Dehalogenase"/>
    <property type="match status" value="1"/>
</dbReference>
<gene>
    <name evidence="6" type="primary">pgmB</name>
    <name evidence="6" type="ORF">HMPREF0539_1049</name>
</gene>
<feature type="binding site" evidence="3">
    <location>
        <begin position="45"/>
        <end position="50"/>
    </location>
    <ligand>
        <name>substrate</name>
    </ligand>
</feature>
<comment type="similarity">
    <text evidence="1">Belongs to the HAD-like hydrolase superfamily. CbbY/CbbZ/Gph/YieH family.</text>
</comment>
<dbReference type="InterPro" id="IPR051806">
    <property type="entry name" value="HAD-like_SPP"/>
</dbReference>
<feature type="binding site" evidence="3">
    <location>
        <position position="53"/>
    </location>
    <ligand>
        <name>substrate</name>
    </ligand>
</feature>
<dbReference type="InterPro" id="IPR010972">
    <property type="entry name" value="Beta-PGM"/>
</dbReference>
<dbReference type="InterPro" id="IPR023214">
    <property type="entry name" value="HAD_sf"/>
</dbReference>
<evidence type="ECO:0000313" key="6">
    <source>
        <dbReference type="EMBL" id="EEN80820.1"/>
    </source>
</evidence>
<keyword evidence="7" id="KW-1185">Reference proteome</keyword>
<feature type="binding site" evidence="4">
    <location>
        <position position="172"/>
    </location>
    <ligand>
        <name>Mg(2+)</name>
        <dbReference type="ChEBI" id="CHEBI:18420"/>
    </ligand>
</feature>
<accession>C2JVW5</accession>
<dbReference type="EC" id="5.4.2.6" evidence="6"/>
<feature type="active site" description="Proton donor/acceptor" evidence="2">
    <location>
        <position position="10"/>
    </location>
</feature>
<keyword evidence="6" id="KW-0413">Isomerase</keyword>
<feature type="binding site" evidence="4">
    <location>
        <position position="173"/>
    </location>
    <ligand>
        <name>Mg(2+)</name>
        <dbReference type="ChEBI" id="CHEBI:18420"/>
    </ligand>
</feature>
<comment type="caution">
    <text evidence="6">The sequence shown here is derived from an EMBL/GenBank/DDBJ whole genome shotgun (WGS) entry which is preliminary data.</text>
</comment>
<sequence length="225" mass="24422">MTMLKGFIFDLDGVLTDTATYHLAAWHELAQRLAIHLPAAADTALRGRSRMDSLNLILRYGHQENDYDEAQKAALAAEKNQRYQTFIQSLTSADILPGIPALLKNAKQAGLKLAIASASKNAPLILQRLGLFAQFDAIVDPQSLHHGKPDPEIYRAAQELLKLQADEVISFEDAPVGIAAIKAAGQFAVGIGEASALAAADYLVSNTAQLDYNQIVAAFERYHAR</sequence>
<evidence type="ECO:0000256" key="2">
    <source>
        <dbReference type="PIRSR" id="PIRSR610972-1"/>
    </source>
</evidence>
<evidence type="ECO:0000256" key="3">
    <source>
        <dbReference type="PIRSR" id="PIRSR610972-2"/>
    </source>
</evidence>
<dbReference type="InterPro" id="IPR036412">
    <property type="entry name" value="HAD-like_sf"/>
</dbReference>
<dbReference type="SFLD" id="SFLDG01129">
    <property type="entry name" value="C1.5:_HAD__Beta-PGM__Phosphata"/>
    <property type="match status" value="1"/>
</dbReference>
<protein>
    <submittedName>
        <fullName evidence="6">Beta-phosphoglucomutase</fullName>
        <ecNumber evidence="6">5.4.2.6</ecNumber>
    </submittedName>
</protein>
<feature type="binding site" evidence="4">
    <location>
        <position position="12"/>
    </location>
    <ligand>
        <name>Mg(2+)</name>
        <dbReference type="ChEBI" id="CHEBI:18420"/>
    </ligand>
</feature>
<dbReference type="SFLD" id="SFLDG01135">
    <property type="entry name" value="C1.5.6:_HAD__Beta-PGM__Phospha"/>
    <property type="match status" value="1"/>
</dbReference>
<dbReference type="CDD" id="cd02598">
    <property type="entry name" value="HAD_BPGM"/>
    <property type="match status" value="1"/>
</dbReference>
<dbReference type="GO" id="GO:0050308">
    <property type="term" value="F:sugar-phosphatase activity"/>
    <property type="evidence" value="ECO:0007669"/>
    <property type="project" value="TreeGrafter"/>
</dbReference>
<dbReference type="NCBIfam" id="TIGR01509">
    <property type="entry name" value="HAD-SF-IA-v3"/>
    <property type="match status" value="1"/>
</dbReference>
<evidence type="ECO:0000256" key="5">
    <source>
        <dbReference type="PIRSR" id="PIRSR610972-4"/>
    </source>
</evidence>
<dbReference type="NCBIfam" id="TIGR02009">
    <property type="entry name" value="PGMB-YQAB-SF"/>
    <property type="match status" value="1"/>
</dbReference>
<feature type="site" description="Important for catalytic activity and assists the phosphoryl transfer reaction to Asp8 by balancing charge and orienting the reacting groups" evidence="5">
    <location>
        <position position="148"/>
    </location>
</feature>
<dbReference type="PANTHER" id="PTHR43481:SF4">
    <property type="entry name" value="GLYCEROL-1-PHOSPHATE PHOSPHOHYDROLASE 1-RELATED"/>
    <property type="match status" value="1"/>
</dbReference>
<dbReference type="HOGENOM" id="CLU_045011_13_3_9"/>
<dbReference type="PANTHER" id="PTHR43481">
    <property type="entry name" value="FRUCTOSE-1-PHOSPHATE PHOSPHATASE"/>
    <property type="match status" value="1"/>
</dbReference>
<keyword evidence="4" id="KW-0460">Magnesium</keyword>
<dbReference type="InterPro" id="IPR010976">
    <property type="entry name" value="B-phosphoglucomutase_hydrolase"/>
</dbReference>
<organism evidence="6 7">
    <name type="scientific">Lacticaseibacillus rhamnosus (strain LMS2-1)</name>
    <dbReference type="NCBI Taxonomy" id="525361"/>
    <lineage>
        <taxon>Bacteria</taxon>
        <taxon>Bacillati</taxon>
        <taxon>Bacillota</taxon>
        <taxon>Bacilli</taxon>
        <taxon>Lactobacillales</taxon>
        <taxon>Lactobacillaceae</taxon>
        <taxon>Lacticaseibacillus</taxon>
    </lineage>
</organism>
<feature type="binding site" evidence="3">
    <location>
        <begin position="117"/>
        <end position="121"/>
    </location>
    <ligand>
        <name>substrate</name>
    </ligand>
</feature>
<evidence type="ECO:0000313" key="7">
    <source>
        <dbReference type="Proteomes" id="UP000004525"/>
    </source>
</evidence>
<dbReference type="Proteomes" id="UP000004525">
    <property type="component" value="Unassembled WGS sequence"/>
</dbReference>
<feature type="site" description="Important for catalytic activity and assists the phosphoryl transfer reaction to Asp8 by balancing charge and orienting the reacting groups" evidence="5">
    <location>
        <position position="117"/>
    </location>
</feature>
<reference evidence="6" key="1">
    <citation type="submission" date="2009-01" db="EMBL/GenBank/DDBJ databases">
        <authorList>
            <person name="Qin X."/>
            <person name="Bachman B."/>
            <person name="Battles P."/>
            <person name="Bell A."/>
            <person name="Bess C."/>
            <person name="Bickham C."/>
            <person name="Chaboub L."/>
            <person name="Chen D."/>
            <person name="Coyle M."/>
            <person name="Deiros D.R."/>
            <person name="Dinh H."/>
            <person name="Forbes L."/>
            <person name="Fowler G."/>
            <person name="Francisco L."/>
            <person name="Fu Q."/>
            <person name="Gubbala S."/>
            <person name="Hale W."/>
            <person name="Han Y."/>
            <person name="Hemphill L."/>
            <person name="Highlander S.K."/>
            <person name="Hirani K."/>
            <person name="Hogues M."/>
            <person name="Jackson L."/>
            <person name="Jakkamsetti A."/>
            <person name="Javaid M."/>
            <person name="Jiang H."/>
            <person name="Korchina V."/>
            <person name="Kovar C."/>
            <person name="Lara F."/>
            <person name="Lee S."/>
            <person name="Mata R."/>
            <person name="Mathew T."/>
            <person name="Moen C."/>
            <person name="Morales K."/>
            <person name="Munidasa M."/>
            <person name="Nazareth L."/>
            <person name="Ngo R."/>
            <person name="Nguyen L."/>
            <person name="Okwuonu G."/>
            <person name="Ongeri F."/>
            <person name="Patil S."/>
            <person name="Petrosino J."/>
            <person name="Pham C."/>
            <person name="Pham P."/>
            <person name="Pu L.-L."/>
            <person name="Puazo M."/>
            <person name="Raj R."/>
            <person name="Reid J."/>
            <person name="Rouhana J."/>
            <person name="Saada N."/>
            <person name="Shang Y."/>
            <person name="Simmons D."/>
            <person name="Thornton R."/>
            <person name="Warren J."/>
            <person name="Weissenberger G."/>
            <person name="Zhang J."/>
            <person name="Zhang L."/>
            <person name="Zhou C."/>
            <person name="Zhu D."/>
            <person name="Muzny D."/>
            <person name="Worley K."/>
            <person name="Gibbs R."/>
        </authorList>
    </citation>
    <scope>NUCLEOTIDE SEQUENCE [LARGE SCALE GENOMIC DNA]</scope>
    <source>
        <strain evidence="6">LMS2-1</strain>
    </source>
</reference>
<dbReference type="InterPro" id="IPR023198">
    <property type="entry name" value="PGP-like_dom2"/>
</dbReference>
<feature type="binding site" evidence="3">
    <location>
        <position position="26"/>
    </location>
    <ligand>
        <name>substrate</name>
    </ligand>
</feature>
<evidence type="ECO:0000256" key="1">
    <source>
        <dbReference type="ARBA" id="ARBA00006171"/>
    </source>
</evidence>
<dbReference type="AlphaFoldDB" id="C2JVW5"/>
<dbReference type="GO" id="GO:0000287">
    <property type="term" value="F:magnesium ion binding"/>
    <property type="evidence" value="ECO:0007669"/>
    <property type="project" value="InterPro"/>
</dbReference>
<dbReference type="GO" id="GO:0005975">
    <property type="term" value="P:carbohydrate metabolic process"/>
    <property type="evidence" value="ECO:0007669"/>
    <property type="project" value="InterPro"/>
</dbReference>
<dbReference type="NCBIfam" id="TIGR01990">
    <property type="entry name" value="bPGM"/>
    <property type="match status" value="1"/>
</dbReference>
<feature type="binding site" evidence="3">
    <location>
        <begin position="10"/>
        <end position="12"/>
    </location>
    <ligand>
        <name>substrate</name>
    </ligand>
</feature>
<dbReference type="EMBL" id="ACIZ01000047">
    <property type="protein sequence ID" value="EEN80820.1"/>
    <property type="molecule type" value="Genomic_DNA"/>
</dbReference>